<dbReference type="EMBL" id="ASPP01035624">
    <property type="protein sequence ID" value="ETO02507.1"/>
    <property type="molecule type" value="Genomic_DNA"/>
</dbReference>
<keyword evidence="2" id="KW-0009">Actin-binding</keyword>
<dbReference type="GO" id="GO:0032432">
    <property type="term" value="C:actin filament bundle"/>
    <property type="evidence" value="ECO:0007669"/>
    <property type="project" value="TreeGrafter"/>
</dbReference>
<protein>
    <submittedName>
        <fullName evidence="4">Fimbrin/plastin</fullName>
    </submittedName>
</protein>
<dbReference type="SUPFAM" id="SSF47576">
    <property type="entry name" value="Calponin-homology domain, CH-domain"/>
    <property type="match status" value="1"/>
</dbReference>
<dbReference type="GO" id="GO:0051017">
    <property type="term" value="P:actin filament bundle assembly"/>
    <property type="evidence" value="ECO:0007669"/>
    <property type="project" value="InterPro"/>
</dbReference>
<evidence type="ECO:0000256" key="2">
    <source>
        <dbReference type="ARBA" id="ARBA00023203"/>
    </source>
</evidence>
<evidence type="ECO:0000313" key="4">
    <source>
        <dbReference type="EMBL" id="ETO02507.1"/>
    </source>
</evidence>
<gene>
    <name evidence="4" type="ORF">RFI_34924</name>
</gene>
<proteinExistence type="predicted"/>
<dbReference type="PANTHER" id="PTHR19961:SF18">
    <property type="entry name" value="FI19014P1"/>
    <property type="match status" value="1"/>
</dbReference>
<organism evidence="4 5">
    <name type="scientific">Reticulomyxa filosa</name>
    <dbReference type="NCBI Taxonomy" id="46433"/>
    <lineage>
        <taxon>Eukaryota</taxon>
        <taxon>Sar</taxon>
        <taxon>Rhizaria</taxon>
        <taxon>Retaria</taxon>
        <taxon>Foraminifera</taxon>
        <taxon>Monothalamids</taxon>
        <taxon>Reticulomyxidae</taxon>
        <taxon>Reticulomyxa</taxon>
    </lineage>
</organism>
<reference evidence="4 5" key="1">
    <citation type="journal article" date="2013" name="Curr. Biol.">
        <title>The Genome of the Foraminiferan Reticulomyxa filosa.</title>
        <authorList>
            <person name="Glockner G."/>
            <person name="Hulsmann N."/>
            <person name="Schleicher M."/>
            <person name="Noegel A.A."/>
            <person name="Eichinger L."/>
            <person name="Gallinger C."/>
            <person name="Pawlowski J."/>
            <person name="Sierra R."/>
            <person name="Euteneuer U."/>
            <person name="Pillet L."/>
            <person name="Moustafa A."/>
            <person name="Platzer M."/>
            <person name="Groth M."/>
            <person name="Szafranski K."/>
            <person name="Schliwa M."/>
        </authorList>
    </citation>
    <scope>NUCLEOTIDE SEQUENCE [LARGE SCALE GENOMIC DNA]</scope>
</reference>
<evidence type="ECO:0000313" key="5">
    <source>
        <dbReference type="Proteomes" id="UP000023152"/>
    </source>
</evidence>
<feature type="non-terminal residue" evidence="4">
    <location>
        <position position="85"/>
    </location>
</feature>
<dbReference type="Pfam" id="PF00307">
    <property type="entry name" value="CH"/>
    <property type="match status" value="1"/>
</dbReference>
<sequence>LNLAFTAQLFNTAPALEPLKDEEQKELAGLMDDDANGLTLLKVIDKIEPGTVLWKKVEMKPNNKFKKLGNCKYAIVLGKQLKLSL</sequence>
<dbReference type="InterPro" id="IPR039959">
    <property type="entry name" value="Fimbrin/Plastin"/>
</dbReference>
<evidence type="ECO:0000256" key="1">
    <source>
        <dbReference type="ARBA" id="ARBA00022737"/>
    </source>
</evidence>
<name>X6LMY6_RETFI</name>
<dbReference type="InterPro" id="IPR001715">
    <property type="entry name" value="CH_dom"/>
</dbReference>
<dbReference type="GO" id="GO:0005737">
    <property type="term" value="C:cytoplasm"/>
    <property type="evidence" value="ECO:0007669"/>
    <property type="project" value="TreeGrafter"/>
</dbReference>
<keyword evidence="5" id="KW-1185">Reference proteome</keyword>
<feature type="domain" description="Calponin-homology (CH)" evidence="3">
    <location>
        <begin position="1"/>
        <end position="85"/>
    </location>
</feature>
<dbReference type="OrthoDB" id="431378at2759"/>
<accession>X6LMY6</accession>
<dbReference type="GO" id="GO:0005884">
    <property type="term" value="C:actin filament"/>
    <property type="evidence" value="ECO:0007669"/>
    <property type="project" value="TreeGrafter"/>
</dbReference>
<dbReference type="GO" id="GO:0051639">
    <property type="term" value="P:actin filament network formation"/>
    <property type="evidence" value="ECO:0007669"/>
    <property type="project" value="TreeGrafter"/>
</dbReference>
<comment type="caution">
    <text evidence="4">The sequence shown here is derived from an EMBL/GenBank/DDBJ whole genome shotgun (WGS) entry which is preliminary data.</text>
</comment>
<evidence type="ECO:0000259" key="3">
    <source>
        <dbReference type="PROSITE" id="PS50021"/>
    </source>
</evidence>
<dbReference type="AlphaFoldDB" id="X6LMY6"/>
<dbReference type="GO" id="GO:0051015">
    <property type="term" value="F:actin filament binding"/>
    <property type="evidence" value="ECO:0007669"/>
    <property type="project" value="InterPro"/>
</dbReference>
<dbReference type="PROSITE" id="PS50021">
    <property type="entry name" value="CH"/>
    <property type="match status" value="1"/>
</dbReference>
<dbReference type="InterPro" id="IPR036872">
    <property type="entry name" value="CH_dom_sf"/>
</dbReference>
<feature type="non-terminal residue" evidence="4">
    <location>
        <position position="1"/>
    </location>
</feature>
<keyword evidence="1" id="KW-0677">Repeat</keyword>
<dbReference type="PANTHER" id="PTHR19961">
    <property type="entry name" value="FIMBRIN/PLASTIN"/>
    <property type="match status" value="1"/>
</dbReference>
<dbReference type="Proteomes" id="UP000023152">
    <property type="component" value="Unassembled WGS sequence"/>
</dbReference>
<dbReference type="Gene3D" id="1.10.418.10">
    <property type="entry name" value="Calponin-like domain"/>
    <property type="match status" value="1"/>
</dbReference>